<feature type="compositionally biased region" description="Low complexity" evidence="1">
    <location>
        <begin position="34"/>
        <end position="46"/>
    </location>
</feature>
<reference evidence="2 3" key="1">
    <citation type="journal article" date="2024" name="Nat. Commun.">
        <title>Phylogenomics reveals the evolutionary origins of lichenization in chlorophyte algae.</title>
        <authorList>
            <person name="Puginier C."/>
            <person name="Libourel C."/>
            <person name="Otte J."/>
            <person name="Skaloud P."/>
            <person name="Haon M."/>
            <person name="Grisel S."/>
            <person name="Petersen M."/>
            <person name="Berrin J.G."/>
            <person name="Delaux P.M."/>
            <person name="Dal Grande F."/>
            <person name="Keller J."/>
        </authorList>
    </citation>
    <scope>NUCLEOTIDE SEQUENCE [LARGE SCALE GENOMIC DNA]</scope>
    <source>
        <strain evidence="2 3">SAG 2043</strain>
    </source>
</reference>
<dbReference type="Proteomes" id="UP001489004">
    <property type="component" value="Unassembled WGS sequence"/>
</dbReference>
<evidence type="ECO:0000313" key="2">
    <source>
        <dbReference type="EMBL" id="KAK9807056.1"/>
    </source>
</evidence>
<sequence length="629" mass="65436">MTSPAAGAGGGNQSGRRRQRLPTIKSVEERAGEASLSASPAMSSRRSPARRHSRGSAAMSQPRASFEVARAQSATPMRQNHSNLIQDSVVEGASVRSNIQATLDSIQLWPAKVSSSGRYSLTGGGEGAEAACGIENQVAVEDLPLTRLPSQSRAALAGRRPLYPVAEGHAGSQGQGQPGSASPSPTRDGKRASLTGQALRPSRTTLPTLTAGQQPPQQPSTSAITSAQQPASSPIDAIRALRSAQLAGASSLSPDSPAARRPARRATSPAHSPPSHPVHWPASQGSSARHSPEAPGTAWPSDSRAASQRPSPDSPAGASPELHMRRQFAGLHLDPLTQSTEAEASSFLERLSGQAAAASLGPTKKANAPTTVVAQPVAVSAMEESACVSALLQDVYENGNGTLSALLHARKHSNNQDSTSLTAFGSVELVTTRMDSGMRLMDDSSVLLGDSALLSRPASPGQPIPDVTPPGTAALQVSGYDHRHYTEGQSPRCKASPLAGSSGRQPAFCEGMTASLQQSLDIRGAGPGAGRTPPAWSSCDSLAPATLSTSHRAFTPPVIVASKVHDSPPFHSTAGAQDHNATWPVVQHLRLSHGDDLAGAQDDELMELIFDPILNCYYDAKTNQYYTLK</sequence>
<feature type="region of interest" description="Disordered" evidence="1">
    <location>
        <begin position="1"/>
        <end position="80"/>
    </location>
</feature>
<feature type="region of interest" description="Disordered" evidence="1">
    <location>
        <begin position="165"/>
        <end position="234"/>
    </location>
</feature>
<name>A0AAW1P6I6_9CHLO</name>
<proteinExistence type="predicted"/>
<dbReference type="AlphaFoldDB" id="A0AAW1P6I6"/>
<protein>
    <submittedName>
        <fullName evidence="2">Uncharacterized protein</fullName>
    </submittedName>
</protein>
<feature type="compositionally biased region" description="Low complexity" evidence="1">
    <location>
        <begin position="199"/>
        <end position="210"/>
    </location>
</feature>
<feature type="region of interest" description="Disordered" evidence="1">
    <location>
        <begin position="246"/>
        <end position="320"/>
    </location>
</feature>
<feature type="compositionally biased region" description="Polar residues" evidence="1">
    <location>
        <begin position="211"/>
        <end position="232"/>
    </location>
</feature>
<organism evidence="2 3">
    <name type="scientific">[Myrmecia] bisecta</name>
    <dbReference type="NCBI Taxonomy" id="41462"/>
    <lineage>
        <taxon>Eukaryota</taxon>
        <taxon>Viridiplantae</taxon>
        <taxon>Chlorophyta</taxon>
        <taxon>core chlorophytes</taxon>
        <taxon>Trebouxiophyceae</taxon>
        <taxon>Trebouxiales</taxon>
        <taxon>Trebouxiaceae</taxon>
        <taxon>Myrmecia</taxon>
    </lineage>
</organism>
<evidence type="ECO:0000256" key="1">
    <source>
        <dbReference type="SAM" id="MobiDB-lite"/>
    </source>
</evidence>
<feature type="compositionally biased region" description="Low complexity" evidence="1">
    <location>
        <begin position="247"/>
        <end position="270"/>
    </location>
</feature>
<comment type="caution">
    <text evidence="2">The sequence shown here is derived from an EMBL/GenBank/DDBJ whole genome shotgun (WGS) entry which is preliminary data.</text>
</comment>
<gene>
    <name evidence="2" type="ORF">WJX72_012207</name>
</gene>
<dbReference type="EMBL" id="JALJOR010000013">
    <property type="protein sequence ID" value="KAK9807056.1"/>
    <property type="molecule type" value="Genomic_DNA"/>
</dbReference>
<accession>A0AAW1P6I6</accession>
<evidence type="ECO:0000313" key="3">
    <source>
        <dbReference type="Proteomes" id="UP001489004"/>
    </source>
</evidence>
<keyword evidence="3" id="KW-1185">Reference proteome</keyword>